<dbReference type="Pfam" id="PF00356">
    <property type="entry name" value="LacI"/>
    <property type="match status" value="1"/>
</dbReference>
<evidence type="ECO:0000256" key="4">
    <source>
        <dbReference type="SAM" id="MobiDB-lite"/>
    </source>
</evidence>
<dbReference type="SUPFAM" id="SSF53822">
    <property type="entry name" value="Periplasmic binding protein-like I"/>
    <property type="match status" value="1"/>
</dbReference>
<evidence type="ECO:0000256" key="1">
    <source>
        <dbReference type="ARBA" id="ARBA00023015"/>
    </source>
</evidence>
<evidence type="ECO:0000313" key="7">
    <source>
        <dbReference type="Proteomes" id="UP000063429"/>
    </source>
</evidence>
<evidence type="ECO:0000259" key="5">
    <source>
        <dbReference type="PROSITE" id="PS50932"/>
    </source>
</evidence>
<dbReference type="CDD" id="cd01575">
    <property type="entry name" value="PBP1_GntR"/>
    <property type="match status" value="1"/>
</dbReference>
<protein>
    <submittedName>
        <fullName evidence="6">Transcriptional regulator</fullName>
    </submittedName>
</protein>
<dbReference type="PROSITE" id="PS00356">
    <property type="entry name" value="HTH_LACI_1"/>
    <property type="match status" value="1"/>
</dbReference>
<keyword evidence="1" id="KW-0805">Transcription regulation</keyword>
<dbReference type="RefSeq" id="WP_053195667.1">
    <property type="nucleotide sequence ID" value="NZ_CP011409.1"/>
</dbReference>
<keyword evidence="2" id="KW-0238">DNA-binding</keyword>
<feature type="region of interest" description="Disordered" evidence="4">
    <location>
        <begin position="1"/>
        <end position="22"/>
    </location>
</feature>
<dbReference type="InterPro" id="IPR046335">
    <property type="entry name" value="LacI/GalR-like_sensor"/>
</dbReference>
<dbReference type="PANTHER" id="PTHR30146">
    <property type="entry name" value="LACI-RELATED TRANSCRIPTIONAL REPRESSOR"/>
    <property type="match status" value="1"/>
</dbReference>
<dbReference type="Gene3D" id="1.10.260.40">
    <property type="entry name" value="lambda repressor-like DNA-binding domains"/>
    <property type="match status" value="1"/>
</dbReference>
<dbReference type="InterPro" id="IPR010982">
    <property type="entry name" value="Lambda_DNA-bd_dom_sf"/>
</dbReference>
<feature type="domain" description="HTH lacI-type" evidence="5">
    <location>
        <begin position="29"/>
        <end position="83"/>
    </location>
</feature>
<name>A0ABN4HTW1_9BURK</name>
<keyword evidence="7" id="KW-1185">Reference proteome</keyword>
<gene>
    <name evidence="6" type="ORF">F506_05325</name>
</gene>
<dbReference type="PANTHER" id="PTHR30146:SF2">
    <property type="entry name" value="HTH-TYPE TRANSCRIPTIONAL REGULATOR GNTR"/>
    <property type="match status" value="1"/>
</dbReference>
<dbReference type="EMBL" id="CP011409">
    <property type="protein sequence ID" value="AKZ62165.1"/>
    <property type="molecule type" value="Genomic_DNA"/>
</dbReference>
<sequence>MSKTAAAEKTAQPVKPAKAAKGSRATGRVTIVDVAAEARVSPMTVSRALKSPELVQQEARDRIAAAIRKLGYVPNQAASTLASARSQVIGVLVPSLTNAVFIETLSGIRDYLSQAGYQFLIGETGYSKEKESRLISTYLAHAPDGFLLSSSDQHDILRRQLAASNIPAVRMFDLGKSNSDMSVGFSQTKAGYAAARHLIERGYRRPAFLAAQLDPRMMKRREGFRKGLSEAGLDPDVEVLLPAPTTVDMGAQLLARVLEIAPDCDAVFCCNDDLALGALFECQRRGIKVPQQMAIAGFNDLSWAACATPSITTIVTPRYDIGYKAAEMLIRQLKGEPVEKARLDLGFELAVREST</sequence>
<dbReference type="PROSITE" id="PS50932">
    <property type="entry name" value="HTH_LACI_2"/>
    <property type="match status" value="1"/>
</dbReference>
<evidence type="ECO:0000313" key="6">
    <source>
        <dbReference type="EMBL" id="AKZ62165.1"/>
    </source>
</evidence>
<dbReference type="SUPFAM" id="SSF47413">
    <property type="entry name" value="lambda repressor-like DNA-binding domains"/>
    <property type="match status" value="1"/>
</dbReference>
<dbReference type="InterPro" id="IPR000843">
    <property type="entry name" value="HTH_LacI"/>
</dbReference>
<evidence type="ECO:0000256" key="2">
    <source>
        <dbReference type="ARBA" id="ARBA00023125"/>
    </source>
</evidence>
<accession>A0ABN4HTW1</accession>
<evidence type="ECO:0000256" key="3">
    <source>
        <dbReference type="ARBA" id="ARBA00023163"/>
    </source>
</evidence>
<dbReference type="SMART" id="SM00354">
    <property type="entry name" value="HTH_LACI"/>
    <property type="match status" value="1"/>
</dbReference>
<organism evidence="6 7">
    <name type="scientific">Herbaspirillum hiltneri N3</name>
    <dbReference type="NCBI Taxonomy" id="1262470"/>
    <lineage>
        <taxon>Bacteria</taxon>
        <taxon>Pseudomonadati</taxon>
        <taxon>Pseudomonadota</taxon>
        <taxon>Betaproteobacteria</taxon>
        <taxon>Burkholderiales</taxon>
        <taxon>Oxalobacteraceae</taxon>
        <taxon>Herbaspirillum</taxon>
    </lineage>
</organism>
<reference evidence="7" key="1">
    <citation type="journal article" date="2015" name="Genome Announc.">
        <title>Complete Genome Sequence of Herbaspirillum hiltneri N3 (DSM 17495), Isolated from Surface-Sterilized Wheat Roots.</title>
        <authorList>
            <person name="Guizelini D."/>
            <person name="Saizaki P.M."/>
            <person name="Coimbra N.A."/>
            <person name="Weiss V.A."/>
            <person name="Faoro H."/>
            <person name="Sfeir M.Z."/>
            <person name="Baura V.A."/>
            <person name="Monteiro R.A."/>
            <person name="Chubatsu L.S."/>
            <person name="Souza E.M."/>
            <person name="Cruz L.M."/>
            <person name="Pedrosa F.O."/>
            <person name="Raittz R.T."/>
            <person name="Marchaukoski J.N."/>
            <person name="Steffens M.B."/>
        </authorList>
    </citation>
    <scope>NUCLEOTIDE SEQUENCE [LARGE SCALE GENOMIC DNA]</scope>
    <source>
        <strain evidence="7">N3</strain>
    </source>
</reference>
<dbReference type="Proteomes" id="UP000063429">
    <property type="component" value="Chromosome"/>
</dbReference>
<dbReference type="Gene3D" id="3.40.50.2300">
    <property type="match status" value="2"/>
</dbReference>
<keyword evidence="3" id="KW-0804">Transcription</keyword>
<dbReference type="InterPro" id="IPR028082">
    <property type="entry name" value="Peripla_BP_I"/>
</dbReference>
<dbReference type="CDD" id="cd01392">
    <property type="entry name" value="HTH_LacI"/>
    <property type="match status" value="1"/>
</dbReference>
<proteinExistence type="predicted"/>
<dbReference type="Pfam" id="PF13377">
    <property type="entry name" value="Peripla_BP_3"/>
    <property type="match status" value="1"/>
</dbReference>